<comment type="similarity">
    <text evidence="1 5">Belongs to the N(4)/N(6)-methyltransferase family.</text>
</comment>
<organism evidence="7 8">
    <name type="scientific">Paenibacillus brasilensis</name>
    <dbReference type="NCBI Taxonomy" id="128574"/>
    <lineage>
        <taxon>Bacteria</taxon>
        <taxon>Bacillati</taxon>
        <taxon>Bacillota</taxon>
        <taxon>Bacilli</taxon>
        <taxon>Bacillales</taxon>
        <taxon>Paenibacillaceae</taxon>
        <taxon>Paenibacillus</taxon>
    </lineage>
</organism>
<dbReference type="PANTHER" id="PTHR33375">
    <property type="entry name" value="CHROMOSOME-PARTITIONING PROTEIN PARB-RELATED"/>
    <property type="match status" value="1"/>
</dbReference>
<keyword evidence="4" id="KW-0680">Restriction system</keyword>
<dbReference type="EC" id="2.1.1.-" evidence="5"/>
<evidence type="ECO:0000256" key="3">
    <source>
        <dbReference type="ARBA" id="ARBA00022679"/>
    </source>
</evidence>
<dbReference type="InterPro" id="IPR002941">
    <property type="entry name" value="DNA_methylase_N4/N6"/>
</dbReference>
<dbReference type="Pfam" id="PF02195">
    <property type="entry name" value="ParB_N"/>
    <property type="match status" value="1"/>
</dbReference>
<dbReference type="CDD" id="cd16402">
    <property type="entry name" value="ParB_N_like_MT"/>
    <property type="match status" value="1"/>
</dbReference>
<dbReference type="InterPro" id="IPR036086">
    <property type="entry name" value="ParB/Sulfiredoxin_sf"/>
</dbReference>
<evidence type="ECO:0000313" key="8">
    <source>
        <dbReference type="Proteomes" id="UP001242811"/>
    </source>
</evidence>
<dbReference type="InterPro" id="IPR050336">
    <property type="entry name" value="Chromosome_partition/occlusion"/>
</dbReference>
<dbReference type="InterPro" id="IPR015840">
    <property type="entry name" value="DNA_MeTrfase_ParB"/>
</dbReference>
<dbReference type="InterPro" id="IPR001091">
    <property type="entry name" value="RM_Methyltransferase"/>
</dbReference>
<dbReference type="PANTHER" id="PTHR33375:SF1">
    <property type="entry name" value="CHROMOSOME-PARTITIONING PROTEIN PARB-RELATED"/>
    <property type="match status" value="1"/>
</dbReference>
<dbReference type="InterPro" id="IPR002052">
    <property type="entry name" value="DNA_methylase_N6_adenine_CS"/>
</dbReference>
<dbReference type="EMBL" id="JAUSWA010000026">
    <property type="protein sequence ID" value="MDQ0495777.1"/>
    <property type="molecule type" value="Genomic_DNA"/>
</dbReference>
<dbReference type="SMART" id="SM00470">
    <property type="entry name" value="ParB"/>
    <property type="match status" value="1"/>
</dbReference>
<dbReference type="SUPFAM" id="SSF53335">
    <property type="entry name" value="S-adenosyl-L-methionine-dependent methyltransferases"/>
    <property type="match status" value="1"/>
</dbReference>
<reference evidence="7 8" key="1">
    <citation type="submission" date="2023-07" db="EMBL/GenBank/DDBJ databases">
        <title>Genomic Encyclopedia of Type Strains, Phase IV (KMG-IV): sequencing the most valuable type-strain genomes for metagenomic binning, comparative biology and taxonomic classification.</title>
        <authorList>
            <person name="Goeker M."/>
        </authorList>
    </citation>
    <scope>NUCLEOTIDE SEQUENCE [LARGE SCALE GENOMIC DNA]</scope>
    <source>
        <strain evidence="7 8">DSM 14914</strain>
    </source>
</reference>
<keyword evidence="8" id="KW-1185">Reference proteome</keyword>
<feature type="domain" description="ParB-like N-terminal" evidence="6">
    <location>
        <begin position="4"/>
        <end position="89"/>
    </location>
</feature>
<evidence type="ECO:0000256" key="4">
    <source>
        <dbReference type="ARBA" id="ARBA00022747"/>
    </source>
</evidence>
<dbReference type="RefSeq" id="WP_152380516.1">
    <property type="nucleotide sequence ID" value="NZ_CP045298.1"/>
</dbReference>
<gene>
    <name evidence="7" type="ORF">QOZ95_003959</name>
</gene>
<dbReference type="Proteomes" id="UP001242811">
    <property type="component" value="Unassembled WGS sequence"/>
</dbReference>
<comment type="caution">
    <text evidence="7">The sequence shown here is derived from an EMBL/GenBank/DDBJ whole genome shotgun (WGS) entry which is preliminary data.</text>
</comment>
<evidence type="ECO:0000256" key="2">
    <source>
        <dbReference type="ARBA" id="ARBA00022603"/>
    </source>
</evidence>
<dbReference type="SUPFAM" id="SSF110849">
    <property type="entry name" value="ParB/Sulfiredoxin"/>
    <property type="match status" value="1"/>
</dbReference>
<dbReference type="GO" id="GO:0032259">
    <property type="term" value="P:methylation"/>
    <property type="evidence" value="ECO:0007669"/>
    <property type="project" value="UniProtKB-KW"/>
</dbReference>
<protein>
    <recommendedName>
        <fullName evidence="5">Methyltransferase</fullName>
        <ecNumber evidence="5">2.1.1.-</ecNumber>
    </recommendedName>
</protein>
<dbReference type="InterPro" id="IPR029063">
    <property type="entry name" value="SAM-dependent_MTases_sf"/>
</dbReference>
<evidence type="ECO:0000256" key="5">
    <source>
        <dbReference type="RuleBase" id="RU362026"/>
    </source>
</evidence>
<dbReference type="Pfam" id="PF01555">
    <property type="entry name" value="N6_N4_Mtase"/>
    <property type="match status" value="1"/>
</dbReference>
<dbReference type="InterPro" id="IPR003115">
    <property type="entry name" value="ParB_N"/>
</dbReference>
<dbReference type="PROSITE" id="PS00092">
    <property type="entry name" value="N6_MTASE"/>
    <property type="match status" value="1"/>
</dbReference>
<proteinExistence type="inferred from homology"/>
<keyword evidence="2 7" id="KW-0489">Methyltransferase</keyword>
<dbReference type="PIRSF" id="PIRSF036758">
    <property type="entry name" value="Aden_M_ParB"/>
    <property type="match status" value="1"/>
</dbReference>
<dbReference type="Gene3D" id="3.90.1530.10">
    <property type="entry name" value="Conserved hypothetical protein from pyrococcus furiosus pfu- 392566-001, ParB domain"/>
    <property type="match status" value="1"/>
</dbReference>
<dbReference type="GO" id="GO:0008168">
    <property type="term" value="F:methyltransferase activity"/>
    <property type="evidence" value="ECO:0007669"/>
    <property type="project" value="UniProtKB-KW"/>
</dbReference>
<evidence type="ECO:0000256" key="1">
    <source>
        <dbReference type="ARBA" id="ARBA00006594"/>
    </source>
</evidence>
<dbReference type="PRINTS" id="PR00508">
    <property type="entry name" value="S21N4MTFRASE"/>
</dbReference>
<keyword evidence="3" id="KW-0808">Transferase</keyword>
<sequence length="421" mass="48091">MEIKFVNVEILIPYIKNARNNEKAVEYVATSIESYGFKNPILIDSNNEIIAGHTRLLAAKKLGLKEVPTILVDDLTPEQVKAFRIADNKTAEYADWNFELLAQEMEELKLADYDLSLTGYDMSECEKLLDILHEDTADDEDDFNVEEALPEHPVTHKGDIWLLGKHRLICGDSTNPQDIATLMNGKKAQLIVTDPPYNVDYTGKTKDALKIENDKMDNHEFYNFLLAAYTQMFEVADDGASIYVFHADSEGLNFRKAFIEAGFKLSQCCIWAKQAMVMGRSDYHWMHEPVLYGWKPTGGHYWNSDRKQTTLWQFDRPFRNEYHPTMKPIPLISYPIKNSSKLGDIVFDPFGGSGSTLIACEETNRLCYTSELDPKYVDVIVKRYIAHAGDNSGVYLIREDKQHSYQEVVAKSKISEHIMSL</sequence>
<name>A0ABU0L3G6_9BACL</name>
<evidence type="ECO:0000259" key="6">
    <source>
        <dbReference type="SMART" id="SM00470"/>
    </source>
</evidence>
<evidence type="ECO:0000313" key="7">
    <source>
        <dbReference type="EMBL" id="MDQ0495777.1"/>
    </source>
</evidence>
<dbReference type="Gene3D" id="3.40.50.150">
    <property type="entry name" value="Vaccinia Virus protein VP39"/>
    <property type="match status" value="1"/>
</dbReference>
<accession>A0ABU0L3G6</accession>